<protein>
    <submittedName>
        <fullName evidence="2">Uncharacterized protein</fullName>
    </submittedName>
</protein>
<reference evidence="2" key="2">
    <citation type="submission" date="2021-08" db="EMBL/GenBank/DDBJ databases">
        <authorList>
            <person name="Eriksson T."/>
        </authorList>
    </citation>
    <scope>NUCLEOTIDE SEQUENCE</scope>
    <source>
        <strain evidence="2">Stoneville</strain>
        <tissue evidence="2">Whole head</tissue>
    </source>
</reference>
<organism evidence="2 3">
    <name type="scientific">Tenebrio molitor</name>
    <name type="common">Yellow mealworm beetle</name>
    <dbReference type="NCBI Taxonomy" id="7067"/>
    <lineage>
        <taxon>Eukaryota</taxon>
        <taxon>Metazoa</taxon>
        <taxon>Ecdysozoa</taxon>
        <taxon>Arthropoda</taxon>
        <taxon>Hexapoda</taxon>
        <taxon>Insecta</taxon>
        <taxon>Pterygota</taxon>
        <taxon>Neoptera</taxon>
        <taxon>Endopterygota</taxon>
        <taxon>Coleoptera</taxon>
        <taxon>Polyphaga</taxon>
        <taxon>Cucujiformia</taxon>
        <taxon>Tenebrionidae</taxon>
        <taxon>Tenebrio</taxon>
    </lineage>
</organism>
<comment type="caution">
    <text evidence="2">The sequence shown here is derived from an EMBL/GenBank/DDBJ whole genome shotgun (WGS) entry which is preliminary data.</text>
</comment>
<dbReference type="EMBL" id="JABDTM020026236">
    <property type="protein sequence ID" value="KAH0812169.1"/>
    <property type="molecule type" value="Genomic_DNA"/>
</dbReference>
<dbReference type="Proteomes" id="UP000719412">
    <property type="component" value="Unassembled WGS sequence"/>
</dbReference>
<evidence type="ECO:0000313" key="3">
    <source>
        <dbReference type="Proteomes" id="UP000719412"/>
    </source>
</evidence>
<keyword evidence="3" id="KW-1185">Reference proteome</keyword>
<dbReference type="AlphaFoldDB" id="A0A8J6L5Z0"/>
<feature type="compositionally biased region" description="Basic and acidic residues" evidence="1">
    <location>
        <begin position="261"/>
        <end position="277"/>
    </location>
</feature>
<proteinExistence type="predicted"/>
<name>A0A8J6L5Z0_TENMO</name>
<feature type="region of interest" description="Disordered" evidence="1">
    <location>
        <begin position="249"/>
        <end position="277"/>
    </location>
</feature>
<reference evidence="2" key="1">
    <citation type="journal article" date="2020" name="J Insects Food Feed">
        <title>The yellow mealworm (Tenebrio molitor) genome: a resource for the emerging insects as food and feed industry.</title>
        <authorList>
            <person name="Eriksson T."/>
            <person name="Andere A."/>
            <person name="Kelstrup H."/>
            <person name="Emery V."/>
            <person name="Picard C."/>
        </authorList>
    </citation>
    <scope>NUCLEOTIDE SEQUENCE</scope>
    <source>
        <strain evidence="2">Stoneville</strain>
        <tissue evidence="2">Whole head</tissue>
    </source>
</reference>
<evidence type="ECO:0000256" key="1">
    <source>
        <dbReference type="SAM" id="MobiDB-lite"/>
    </source>
</evidence>
<evidence type="ECO:0000313" key="2">
    <source>
        <dbReference type="EMBL" id="KAH0812169.1"/>
    </source>
</evidence>
<gene>
    <name evidence="2" type="ORF">GEV33_010623</name>
</gene>
<accession>A0A8J6L5Z0</accession>
<sequence length="277" mass="31230">MFRYENTPLAKYAIQKKIRVAHPPINPPDRSLSRPKHSLPPADHSFSLPSLAYVVIGDFFQSRPTSRLRSGTPCTIQLANAGYILKRYPESAETPNPPNKFRVRLDWQSRAAFMDFFSISRLASTSRSSTQERIVAPLEIVTVSFDLVRNFAHANSPEREKFILVSVGMTGWIPLSSLVTVNEEPVCSEAKSLIVVSGGMTRAYERAAGCIPATAPRLALNPFPFAHFTIQVNYFRDAMDQTLRDFLPDKKNHLNRGKNARTGDNRANRGLKRQEWK</sequence>